<protein>
    <submittedName>
        <fullName evidence="1">Uncharacterized protein</fullName>
    </submittedName>
</protein>
<reference evidence="1 2" key="1">
    <citation type="submission" date="2018-09" db="EMBL/GenBank/DDBJ databases">
        <authorList>
            <person name="Postec A."/>
        </authorList>
    </citation>
    <scope>NUCLEOTIDE SEQUENCE [LARGE SCALE GENOMIC DNA]</scope>
    <source>
        <strain evidence="1">70B-A</strain>
    </source>
</reference>
<organism evidence="1 2">
    <name type="scientific">Petrocella atlantisensis</name>
    <dbReference type="NCBI Taxonomy" id="2173034"/>
    <lineage>
        <taxon>Bacteria</taxon>
        <taxon>Bacillati</taxon>
        <taxon>Bacillota</taxon>
        <taxon>Clostridia</taxon>
        <taxon>Lachnospirales</taxon>
        <taxon>Vallitaleaceae</taxon>
        <taxon>Petrocella</taxon>
    </lineage>
</organism>
<sequence>MITSLCYTDFGAFASYRGVAQLGRALGSGLRGRRFKSSHSDFLMPFIIV</sequence>
<dbReference type="AntiFam" id="ANF00013">
    <property type="entry name" value="tRNA translation"/>
</dbReference>
<proteinExistence type="predicted"/>
<name>A0A3P7NYI0_9FIRM</name>
<evidence type="ECO:0000313" key="2">
    <source>
        <dbReference type="Proteomes" id="UP000279029"/>
    </source>
</evidence>
<dbReference type="AlphaFoldDB" id="A0A3P7NYI0"/>
<dbReference type="Proteomes" id="UP000279029">
    <property type="component" value="Chromosome"/>
</dbReference>
<keyword evidence="2" id="KW-1185">Reference proteome</keyword>
<gene>
    <name evidence="1" type="ORF">PATL70BA_2138</name>
</gene>
<dbReference type="EMBL" id="LR130778">
    <property type="protein sequence ID" value="VDN48025.1"/>
    <property type="molecule type" value="Genomic_DNA"/>
</dbReference>
<dbReference type="KEGG" id="cbar:PATL70BA_2138"/>
<evidence type="ECO:0000313" key="1">
    <source>
        <dbReference type="EMBL" id="VDN48025.1"/>
    </source>
</evidence>
<accession>A0A3P7NYI0</accession>